<dbReference type="GO" id="GO:0016301">
    <property type="term" value="F:kinase activity"/>
    <property type="evidence" value="ECO:0007669"/>
    <property type="project" value="UniProtKB-KW"/>
</dbReference>
<dbReference type="Pfam" id="PF13657">
    <property type="entry name" value="Couple_hipA"/>
    <property type="match status" value="1"/>
</dbReference>
<evidence type="ECO:0000259" key="1">
    <source>
        <dbReference type="Pfam" id="PF13657"/>
    </source>
</evidence>
<name>A0A1M6UTS6_XYLRU</name>
<keyword evidence="2" id="KW-0418">Kinase</keyword>
<gene>
    <name evidence="2" type="ORF">SAMN05216463_110125</name>
</gene>
<proteinExistence type="predicted"/>
<sequence length="103" mass="11700">MRQCKVLVHDVEAGVLQETDDSQYIFTYHSNYAGAPVCLAMPVRLEPYRSEHLFPYFFNMLSEGANRQTQSMFLHIDENDDFGILLATAQDDTIGAVTIKPIE</sequence>
<evidence type="ECO:0000313" key="2">
    <source>
        <dbReference type="EMBL" id="SHK72605.1"/>
    </source>
</evidence>
<protein>
    <submittedName>
        <fullName evidence="2">Serine/threonine-protein kinase HipA</fullName>
    </submittedName>
</protein>
<dbReference type="EMBL" id="FRBD01000010">
    <property type="protein sequence ID" value="SHK72605.1"/>
    <property type="molecule type" value="Genomic_DNA"/>
</dbReference>
<dbReference type="AlphaFoldDB" id="A0A1M6UTS6"/>
<dbReference type="InterPro" id="IPR017508">
    <property type="entry name" value="HipA_N1"/>
</dbReference>
<organism evidence="2 3">
    <name type="scientific">Xylanibacter ruminicola</name>
    <name type="common">Prevotella ruminicola</name>
    <dbReference type="NCBI Taxonomy" id="839"/>
    <lineage>
        <taxon>Bacteria</taxon>
        <taxon>Pseudomonadati</taxon>
        <taxon>Bacteroidota</taxon>
        <taxon>Bacteroidia</taxon>
        <taxon>Bacteroidales</taxon>
        <taxon>Prevotellaceae</taxon>
        <taxon>Xylanibacter</taxon>
    </lineage>
</organism>
<keyword evidence="2" id="KW-0808">Transferase</keyword>
<feature type="domain" description="HipA N-terminal subdomain 1" evidence="1">
    <location>
        <begin position="5"/>
        <end position="99"/>
    </location>
</feature>
<dbReference type="Proteomes" id="UP000184130">
    <property type="component" value="Unassembled WGS sequence"/>
</dbReference>
<dbReference type="NCBIfam" id="TIGR03071">
    <property type="entry name" value="couple_hipA"/>
    <property type="match status" value="1"/>
</dbReference>
<reference evidence="2 3" key="1">
    <citation type="submission" date="2016-11" db="EMBL/GenBank/DDBJ databases">
        <authorList>
            <person name="Jaros S."/>
            <person name="Januszkiewicz K."/>
            <person name="Wedrychowicz H."/>
        </authorList>
    </citation>
    <scope>NUCLEOTIDE SEQUENCE [LARGE SCALE GENOMIC DNA]</scope>
    <source>
        <strain evidence="2 3">KHT3</strain>
    </source>
</reference>
<dbReference type="RefSeq" id="WP_073208068.1">
    <property type="nucleotide sequence ID" value="NZ_FRBD01000010.1"/>
</dbReference>
<evidence type="ECO:0000313" key="3">
    <source>
        <dbReference type="Proteomes" id="UP000184130"/>
    </source>
</evidence>
<accession>A0A1M6UTS6</accession>
<dbReference type="OrthoDB" id="196808at2"/>